<evidence type="ECO:0000259" key="2">
    <source>
        <dbReference type="Pfam" id="PF25148"/>
    </source>
</evidence>
<evidence type="ECO:0000313" key="5">
    <source>
        <dbReference type="Proteomes" id="UP001211005"/>
    </source>
</evidence>
<dbReference type="RefSeq" id="WP_269559906.1">
    <property type="nucleotide sequence ID" value="NZ_CP114767.1"/>
</dbReference>
<dbReference type="Proteomes" id="UP001211005">
    <property type="component" value="Chromosome"/>
</dbReference>
<accession>A0ABY7LRK3</accession>
<dbReference type="Pfam" id="PF20103">
    <property type="entry name" value="DUF6493"/>
    <property type="match status" value="1"/>
</dbReference>
<keyword evidence="5" id="KW-1185">Reference proteome</keyword>
<gene>
    <name evidence="4" type="ORF">O3303_18805</name>
</gene>
<organism evidence="4 5">
    <name type="scientific">Hymenobacter canadensis</name>
    <dbReference type="NCBI Taxonomy" id="2999067"/>
    <lineage>
        <taxon>Bacteria</taxon>
        <taxon>Pseudomonadati</taxon>
        <taxon>Bacteroidota</taxon>
        <taxon>Cytophagia</taxon>
        <taxon>Cytophagales</taxon>
        <taxon>Hymenobacteraceae</taxon>
        <taxon>Hymenobacter</taxon>
    </lineage>
</organism>
<evidence type="ECO:0000259" key="3">
    <source>
        <dbReference type="Pfam" id="PF25149"/>
    </source>
</evidence>
<name>A0ABY7LRK3_9BACT</name>
<feature type="domain" description="DUF6493" evidence="1">
    <location>
        <begin position="1"/>
        <end position="324"/>
    </location>
</feature>
<dbReference type="EMBL" id="CP114767">
    <property type="protein sequence ID" value="WBA41845.1"/>
    <property type="molecule type" value="Genomic_DNA"/>
</dbReference>
<protein>
    <submittedName>
        <fullName evidence="4">DUF6493 family protein</fullName>
    </submittedName>
</protein>
<feature type="domain" description="DUF7824" evidence="2">
    <location>
        <begin position="440"/>
        <end position="731"/>
    </location>
</feature>
<dbReference type="Pfam" id="PF25149">
    <property type="entry name" value="DUF7825"/>
    <property type="match status" value="1"/>
</dbReference>
<evidence type="ECO:0000313" key="4">
    <source>
        <dbReference type="EMBL" id="WBA41845.1"/>
    </source>
</evidence>
<dbReference type="InterPro" id="IPR056726">
    <property type="entry name" value="DUF7824"/>
</dbReference>
<dbReference type="InterPro" id="IPR045472">
    <property type="entry name" value="DUF6493"/>
</dbReference>
<proteinExistence type="predicted"/>
<evidence type="ECO:0000259" key="1">
    <source>
        <dbReference type="Pfam" id="PF20103"/>
    </source>
</evidence>
<sequence>MNTIETFERIARRGKLQDMVDFLLPLGKQDLLAVRQKTKVLYREMNNWNLGNGRLPFERAPLLFLAGVASYSRKEAATRAFDLPWNFHNSHARQEPGQWELLVQILLHARPVWLTEWLLRVTRSSPWQVIGYTRLRELAEAGLVEYDAWLFAQSLAQHLLAFSHDSRSQTQDLTPEIIYSLQADSTLLERDLPLLFDFDTMVDSAAIYRQQEAQTTWTTLMMRLADAGHLQRADLLSRSLMALRRDFRRPLLTWFKNLYLGLQPTLAERLDRQADLVDLLAHPLPLVVNFALDQLKDLWAHPGFAPAPPLLYAESLLTRHDIKTGIRALFGGLEKLLKREAGVAPTLAALASTALAHADATVQERAAKLLKTLLSATRPLLTAAEAADTIAGLCLYADLLAPAARTLLLPYLPLEDDDPSFSDAVSYVPQTGFVPDISAATAITPVRDWHELLFLTGQLVQQRQPAEVERWLDGLLRLRGQFPADYARQLHPYLVQALPWVLQGKSEEETRAGLLSFSFGNHNGQQELLLALLMSWYLGFPHLKVQQVPLSPAQYHHPDPLLRVEQQRLGAVEEALWAFAAPLPLLSTPTHAPHWVAPSVLVQKLLEYEAAGQEPNSADLCLALARTALASPDDAATARTLLPRFRNADLRQLLTSFLGPTTSEVALPATLPKPPQRRFSGRLAQLIPFLRNTAAPAASPDCTGALPWLWAVAARTRQPHATLPALQHCASYPGVDTPWHPTWKVQQNSHTYKQTWNKEKPEVTEYWQELVVDAPMPQHKLPSGLLLYSLHASVAARNNYSLWATATDLPFLLTLLPNHPEPLYWHLIRIGCRTAGKDTSSQDALRVVLHSLLLPGPAFTEAATLLLALSLTHAAPNCRAVALEVLLAATENSRLVPGALGTVLGQLLATGFAPVQRLTDALAQARAISALVDDAQRQLLDSLLPLLPAAPLRNTRKLIEAYADLQGRTRQAVPEAVQQNLRAWSSSTILKKATAGLLSA</sequence>
<feature type="domain" description="DUF7825" evidence="3">
    <location>
        <begin position="739"/>
        <end position="998"/>
    </location>
</feature>
<dbReference type="Pfam" id="PF25148">
    <property type="entry name" value="DUF7824"/>
    <property type="match status" value="1"/>
</dbReference>
<reference evidence="4 5" key="1">
    <citation type="submission" date="2022-12" db="EMBL/GenBank/DDBJ databases">
        <title>Hymenobacter canadensis sp. nov. isolated from lake water of the Cambridge Bay, Canada.</title>
        <authorList>
            <person name="Kim W.H."/>
            <person name="Lee Y.M."/>
        </authorList>
    </citation>
    <scope>NUCLEOTIDE SEQUENCE [LARGE SCALE GENOMIC DNA]</scope>
    <source>
        <strain evidence="4 5">PAMC 29467</strain>
    </source>
</reference>
<dbReference type="InterPro" id="IPR056727">
    <property type="entry name" value="DUF7825"/>
</dbReference>